<evidence type="ECO:0000256" key="1">
    <source>
        <dbReference type="ARBA" id="ARBA00022729"/>
    </source>
</evidence>
<comment type="caution">
    <text evidence="2">The sequence shown here is derived from an EMBL/GenBank/DDBJ whole genome shotgun (WGS) entry which is preliminary data.</text>
</comment>
<dbReference type="Gene3D" id="2.70.220.10">
    <property type="entry name" value="Ganglioside GM2 activator"/>
    <property type="match status" value="1"/>
</dbReference>
<dbReference type="Proteomes" id="UP000037069">
    <property type="component" value="Unassembled WGS sequence"/>
</dbReference>
<dbReference type="OMA" id="GAWRSFK"/>
<reference evidence="2 3" key="1">
    <citation type="journal article" date="2015" name="Nat. Commun.">
        <title>Lucilia cuprina genome unlocks parasitic fly biology to underpin future interventions.</title>
        <authorList>
            <person name="Anstead C.A."/>
            <person name="Korhonen P.K."/>
            <person name="Young N.D."/>
            <person name="Hall R.S."/>
            <person name="Jex A.R."/>
            <person name="Murali S.C."/>
            <person name="Hughes D.S."/>
            <person name="Lee S.F."/>
            <person name="Perry T."/>
            <person name="Stroehlein A.J."/>
            <person name="Ansell B.R."/>
            <person name="Breugelmans B."/>
            <person name="Hofmann A."/>
            <person name="Qu J."/>
            <person name="Dugan S."/>
            <person name="Lee S.L."/>
            <person name="Chao H."/>
            <person name="Dinh H."/>
            <person name="Han Y."/>
            <person name="Doddapaneni H.V."/>
            <person name="Worley K.C."/>
            <person name="Muzny D.M."/>
            <person name="Ioannidis P."/>
            <person name="Waterhouse R.M."/>
            <person name="Zdobnov E.M."/>
            <person name="James P.J."/>
            <person name="Bagnall N.H."/>
            <person name="Kotze A.C."/>
            <person name="Gibbs R.A."/>
            <person name="Richards S."/>
            <person name="Batterham P."/>
            <person name="Gasser R.B."/>
        </authorList>
    </citation>
    <scope>NUCLEOTIDE SEQUENCE [LARGE SCALE GENOMIC DNA]</scope>
    <source>
        <strain evidence="2 3">LS</strain>
        <tissue evidence="2">Full body</tissue>
    </source>
</reference>
<organism evidence="2 3">
    <name type="scientific">Lucilia cuprina</name>
    <name type="common">Green bottle fly</name>
    <name type="synonym">Australian sheep blowfly</name>
    <dbReference type="NCBI Taxonomy" id="7375"/>
    <lineage>
        <taxon>Eukaryota</taxon>
        <taxon>Metazoa</taxon>
        <taxon>Ecdysozoa</taxon>
        <taxon>Arthropoda</taxon>
        <taxon>Hexapoda</taxon>
        <taxon>Insecta</taxon>
        <taxon>Pterygota</taxon>
        <taxon>Neoptera</taxon>
        <taxon>Endopterygota</taxon>
        <taxon>Diptera</taxon>
        <taxon>Brachycera</taxon>
        <taxon>Muscomorpha</taxon>
        <taxon>Oestroidea</taxon>
        <taxon>Calliphoridae</taxon>
        <taxon>Luciliinae</taxon>
        <taxon>Lucilia</taxon>
    </lineage>
</organism>
<dbReference type="PANTHER" id="PTHR20898:SF1">
    <property type="entry name" value="MD-2-RELATED LIPID-RECOGNITION DOMAIN-CONTAINING PROTEIN"/>
    <property type="match status" value="1"/>
</dbReference>
<evidence type="ECO:0000313" key="3">
    <source>
        <dbReference type="Proteomes" id="UP000037069"/>
    </source>
</evidence>
<accession>A0A0L0CAM0</accession>
<evidence type="ECO:0000313" key="2">
    <source>
        <dbReference type="EMBL" id="KNC28494.1"/>
    </source>
</evidence>
<keyword evidence="1" id="KW-0732">Signal</keyword>
<name>A0A0L0CAM0_LUCCU</name>
<dbReference type="PANTHER" id="PTHR20898">
    <property type="entry name" value="DAEDALUS ON 3-RELATED-RELATED"/>
    <property type="match status" value="1"/>
</dbReference>
<gene>
    <name evidence="2" type="ORF">FF38_05545</name>
</gene>
<dbReference type="SMART" id="SM00697">
    <property type="entry name" value="DM8"/>
    <property type="match status" value="1"/>
</dbReference>
<dbReference type="OrthoDB" id="8186735at2759"/>
<dbReference type="InterPro" id="IPR010512">
    <property type="entry name" value="DUF1091"/>
</dbReference>
<sequence length="172" mass="19957">MTRAFKVILTSFPHEFNDKLLDVKFQIQNSSNTESSVNVQLNVLEDIDDISLTYALGIEGNQANNYTVLLNRKVHFCKFLMQRTLDNTLRTIYEDILKRGTFIKMCPLKKGSYTLREYRIDEELLPQYVPEANFYVDMKLEKANGDMILKGRLHGKIDKSKGFNNLKMFSMG</sequence>
<protein>
    <submittedName>
        <fullName evidence="2">Uncharacterized protein</fullName>
    </submittedName>
</protein>
<dbReference type="Pfam" id="PF06477">
    <property type="entry name" value="DUF1091"/>
    <property type="match status" value="1"/>
</dbReference>
<dbReference type="EMBL" id="JRES01000763">
    <property type="protein sequence ID" value="KNC28494.1"/>
    <property type="molecule type" value="Genomic_DNA"/>
</dbReference>
<dbReference type="InterPro" id="IPR036846">
    <property type="entry name" value="GM2-AP_sf"/>
</dbReference>
<dbReference type="AlphaFoldDB" id="A0A0L0CAM0"/>
<keyword evidence="3" id="KW-1185">Reference proteome</keyword>
<dbReference type="SUPFAM" id="SSF63707">
    <property type="entry name" value="Ganglioside M2 (gm2) activator"/>
    <property type="match status" value="1"/>
</dbReference>
<proteinExistence type="predicted"/>